<name>A0A2T3YXI6_TRIA4</name>
<keyword evidence="2" id="KW-1185">Reference proteome</keyword>
<dbReference type="PANTHER" id="PTHR33112">
    <property type="entry name" value="DOMAIN PROTEIN, PUTATIVE-RELATED"/>
    <property type="match status" value="1"/>
</dbReference>
<gene>
    <name evidence="1" type="ORF">M441DRAFT_264686</name>
</gene>
<organism evidence="1 2">
    <name type="scientific">Trichoderma asperellum (strain ATCC 204424 / CBS 433.97 / NBRC 101777)</name>
    <dbReference type="NCBI Taxonomy" id="1042311"/>
    <lineage>
        <taxon>Eukaryota</taxon>
        <taxon>Fungi</taxon>
        <taxon>Dikarya</taxon>
        <taxon>Ascomycota</taxon>
        <taxon>Pezizomycotina</taxon>
        <taxon>Sordariomycetes</taxon>
        <taxon>Hypocreomycetidae</taxon>
        <taxon>Hypocreales</taxon>
        <taxon>Hypocreaceae</taxon>
        <taxon>Trichoderma</taxon>
    </lineage>
</organism>
<dbReference type="EMBL" id="KZ679268">
    <property type="protein sequence ID" value="PTB37269.1"/>
    <property type="molecule type" value="Genomic_DNA"/>
</dbReference>
<reference evidence="1 2" key="1">
    <citation type="submission" date="2016-07" db="EMBL/GenBank/DDBJ databases">
        <title>Multiple horizontal gene transfer events from other fungi enriched the ability of initially mycotrophic Trichoderma (Ascomycota) to feed on dead plant biomass.</title>
        <authorList>
            <consortium name="DOE Joint Genome Institute"/>
            <person name="Aerts A."/>
            <person name="Atanasova L."/>
            <person name="Chenthamara K."/>
            <person name="Zhang J."/>
            <person name="Grujic M."/>
            <person name="Henrissat B."/>
            <person name="Kuo A."/>
            <person name="Salamov A."/>
            <person name="Lipzen A."/>
            <person name="Labutti K."/>
            <person name="Barry K."/>
            <person name="Miao Y."/>
            <person name="Rahimi M.J."/>
            <person name="Shen Q."/>
            <person name="Grigoriev I.V."/>
            <person name="Kubicek C.P."/>
            <person name="Druzhinina I.S."/>
        </authorList>
    </citation>
    <scope>NUCLEOTIDE SEQUENCE [LARGE SCALE GENOMIC DNA]</scope>
    <source>
        <strain evidence="1 2">CBS 433.97</strain>
    </source>
</reference>
<evidence type="ECO:0000313" key="2">
    <source>
        <dbReference type="Proteomes" id="UP000240493"/>
    </source>
</evidence>
<dbReference type="Proteomes" id="UP000240493">
    <property type="component" value="Unassembled WGS sequence"/>
</dbReference>
<sequence length="131" mass="14944">MGASHSMKAQKKPVNTRAWCLEERVLSARALWYCSHTLQYQCQMGHRNFSSNQNMADGQDGFPRLPDRIFTPKLSSLPQISVKESRKRGSKAHPCDRLNALSGIAGYFAEFWSNNRYLAGLWEHQLPCCLL</sequence>
<accession>A0A2T3YXI6</accession>
<evidence type="ECO:0000313" key="1">
    <source>
        <dbReference type="EMBL" id="PTB37269.1"/>
    </source>
</evidence>
<dbReference type="AlphaFoldDB" id="A0A2T3YXI6"/>
<proteinExistence type="predicted"/>
<dbReference type="OrthoDB" id="5125733at2759"/>
<protein>
    <submittedName>
        <fullName evidence="1">Uncharacterized protein</fullName>
    </submittedName>
</protein>
<dbReference type="PANTHER" id="PTHR33112:SF16">
    <property type="entry name" value="HETEROKARYON INCOMPATIBILITY DOMAIN-CONTAINING PROTEIN"/>
    <property type="match status" value="1"/>
</dbReference>